<dbReference type="InterPro" id="IPR045153">
    <property type="entry name" value="Est1/Ebs1-like"/>
</dbReference>
<dbReference type="AlphaFoldDB" id="A0A2U1PI83"/>
<dbReference type="SUPFAM" id="SSF48452">
    <property type="entry name" value="TPR-like"/>
    <property type="match status" value="1"/>
</dbReference>
<dbReference type="PANTHER" id="PTHR15696:SF25">
    <property type="entry name" value="OS08G0305300 PROTEIN"/>
    <property type="match status" value="1"/>
</dbReference>
<dbReference type="EMBL" id="PKPP01001114">
    <property type="protein sequence ID" value="PWA85484.1"/>
    <property type="molecule type" value="Genomic_DNA"/>
</dbReference>
<dbReference type="Pfam" id="PF10373">
    <property type="entry name" value="EST1_DNA_bind"/>
    <property type="match status" value="1"/>
</dbReference>
<evidence type="ECO:0000313" key="3">
    <source>
        <dbReference type="Proteomes" id="UP000245207"/>
    </source>
</evidence>
<dbReference type="InterPro" id="IPR018834">
    <property type="entry name" value="DNA/RNA-bd_Est1-type"/>
</dbReference>
<dbReference type="GO" id="GO:0005697">
    <property type="term" value="C:telomerase holoenzyme complex"/>
    <property type="evidence" value="ECO:0007669"/>
    <property type="project" value="TreeGrafter"/>
</dbReference>
<dbReference type="GO" id="GO:0070034">
    <property type="term" value="F:telomerase RNA binding"/>
    <property type="evidence" value="ECO:0007669"/>
    <property type="project" value="TreeGrafter"/>
</dbReference>
<sequence>MIFTVHNANKETKNQSYAEILQRSVVLQNAYTAIFDFMTLIVERCFQLNDPSASFLLPGIMNFVEWPACFQDVVGPTEMEEKQATARSLFWNHFVSFLNEILSEMVDGNEDETCFVNMSRYDEGEIASRLALPEDIKLMGFLPLAPAHLILDFSRTNYFGGDGGNKEKNARVQRILAAGKALTTRVRVGHQGIYFDSKFISFSLVLSHSNQ</sequence>
<evidence type="ECO:0000259" key="1">
    <source>
        <dbReference type="Pfam" id="PF10373"/>
    </source>
</evidence>
<dbReference type="GO" id="GO:0042162">
    <property type="term" value="F:telomeric DNA binding"/>
    <property type="evidence" value="ECO:0007669"/>
    <property type="project" value="TreeGrafter"/>
</dbReference>
<accession>A0A2U1PI83</accession>
<name>A0A2U1PI83_ARTAN</name>
<gene>
    <name evidence="2" type="ORF">CTI12_AA060860</name>
</gene>
<comment type="caution">
    <text evidence="2">The sequence shown here is derived from an EMBL/GenBank/DDBJ whole genome shotgun (WGS) entry which is preliminary data.</text>
</comment>
<dbReference type="PANTHER" id="PTHR15696">
    <property type="entry name" value="SMG-7 SUPPRESSOR WITH MORPHOLOGICAL EFFECT ON GENITALIA PROTEIN 7"/>
    <property type="match status" value="1"/>
</dbReference>
<keyword evidence="3" id="KW-1185">Reference proteome</keyword>
<dbReference type="InterPro" id="IPR011990">
    <property type="entry name" value="TPR-like_helical_dom_sf"/>
</dbReference>
<evidence type="ECO:0000313" key="2">
    <source>
        <dbReference type="EMBL" id="PWA85484.1"/>
    </source>
</evidence>
<dbReference type="Proteomes" id="UP000245207">
    <property type="component" value="Unassembled WGS sequence"/>
</dbReference>
<dbReference type="OrthoDB" id="69928at2759"/>
<proteinExistence type="predicted"/>
<feature type="domain" description="DNA/RNA-binding" evidence="1">
    <location>
        <begin position="1"/>
        <end position="147"/>
    </location>
</feature>
<reference evidence="2 3" key="1">
    <citation type="journal article" date="2018" name="Mol. Plant">
        <title>The genome of Artemisia annua provides insight into the evolution of Asteraceae family and artemisinin biosynthesis.</title>
        <authorList>
            <person name="Shen Q."/>
            <person name="Zhang L."/>
            <person name="Liao Z."/>
            <person name="Wang S."/>
            <person name="Yan T."/>
            <person name="Shi P."/>
            <person name="Liu M."/>
            <person name="Fu X."/>
            <person name="Pan Q."/>
            <person name="Wang Y."/>
            <person name="Lv Z."/>
            <person name="Lu X."/>
            <person name="Zhang F."/>
            <person name="Jiang W."/>
            <person name="Ma Y."/>
            <person name="Chen M."/>
            <person name="Hao X."/>
            <person name="Li L."/>
            <person name="Tang Y."/>
            <person name="Lv G."/>
            <person name="Zhou Y."/>
            <person name="Sun X."/>
            <person name="Brodelius P.E."/>
            <person name="Rose J.K.C."/>
            <person name="Tang K."/>
        </authorList>
    </citation>
    <scope>NUCLEOTIDE SEQUENCE [LARGE SCALE GENOMIC DNA]</scope>
    <source>
        <strain evidence="3">cv. Huhao1</strain>
        <tissue evidence="2">Leaf</tissue>
    </source>
</reference>
<protein>
    <submittedName>
        <fullName evidence="2">Protein SMG7</fullName>
    </submittedName>
</protein>
<dbReference type="GO" id="GO:0000184">
    <property type="term" value="P:nuclear-transcribed mRNA catabolic process, nonsense-mediated decay"/>
    <property type="evidence" value="ECO:0007669"/>
    <property type="project" value="TreeGrafter"/>
</dbReference>
<dbReference type="STRING" id="35608.A0A2U1PI83"/>
<organism evidence="2 3">
    <name type="scientific">Artemisia annua</name>
    <name type="common">Sweet wormwood</name>
    <dbReference type="NCBI Taxonomy" id="35608"/>
    <lineage>
        <taxon>Eukaryota</taxon>
        <taxon>Viridiplantae</taxon>
        <taxon>Streptophyta</taxon>
        <taxon>Embryophyta</taxon>
        <taxon>Tracheophyta</taxon>
        <taxon>Spermatophyta</taxon>
        <taxon>Magnoliopsida</taxon>
        <taxon>eudicotyledons</taxon>
        <taxon>Gunneridae</taxon>
        <taxon>Pentapetalae</taxon>
        <taxon>asterids</taxon>
        <taxon>campanulids</taxon>
        <taxon>Asterales</taxon>
        <taxon>Asteraceae</taxon>
        <taxon>Asteroideae</taxon>
        <taxon>Anthemideae</taxon>
        <taxon>Artemisiinae</taxon>
        <taxon>Artemisia</taxon>
    </lineage>
</organism>